<feature type="transmembrane region" description="Helical" evidence="1">
    <location>
        <begin position="39"/>
        <end position="55"/>
    </location>
</feature>
<dbReference type="PIRSF" id="PIRSF018571">
    <property type="entry name" value="SpoIIGA"/>
    <property type="match status" value="1"/>
</dbReference>
<gene>
    <name evidence="2" type="ORF">SCFA_1180003</name>
</gene>
<dbReference type="EMBL" id="CAADRN010000022">
    <property type="protein sequence ID" value="VFU11423.1"/>
    <property type="molecule type" value="Genomic_DNA"/>
</dbReference>
<dbReference type="AlphaFoldDB" id="A0A485LWH5"/>
<accession>A0A485LWH5</accession>
<keyword evidence="1" id="KW-1133">Transmembrane helix</keyword>
<feature type="transmembrane region" description="Helical" evidence="1">
    <location>
        <begin position="6"/>
        <end position="27"/>
    </location>
</feature>
<evidence type="ECO:0000313" key="2">
    <source>
        <dbReference type="EMBL" id="VFU11423.1"/>
    </source>
</evidence>
<protein>
    <submittedName>
        <fullName evidence="2">Sporulation sigma-E factor-processing peptidase</fullName>
        <ecNumber evidence="2">3.4.23.-</ecNumber>
    </submittedName>
</protein>
<feature type="transmembrane region" description="Helical" evidence="1">
    <location>
        <begin position="94"/>
        <end position="117"/>
    </location>
</feature>
<dbReference type="EC" id="3.4.23.-" evidence="2"/>
<evidence type="ECO:0000256" key="1">
    <source>
        <dbReference type="SAM" id="Phobius"/>
    </source>
</evidence>
<feature type="transmembrane region" description="Helical" evidence="1">
    <location>
        <begin position="129"/>
        <end position="146"/>
    </location>
</feature>
<keyword evidence="1" id="KW-0472">Membrane</keyword>
<dbReference type="InterPro" id="IPR005081">
    <property type="entry name" value="SpoIIGA"/>
</dbReference>
<dbReference type="GO" id="GO:0006508">
    <property type="term" value="P:proteolysis"/>
    <property type="evidence" value="ECO:0007669"/>
    <property type="project" value="InterPro"/>
</dbReference>
<proteinExistence type="predicted"/>
<keyword evidence="1" id="KW-0812">Transmembrane</keyword>
<sequence length="305" mass="32656">MTAFTVYLDQVFLGNMVMNYIILWAAAKISRVPVGKTRLAAGAALGAGYAVVALLPGCSLLLTIGFKTAASIIITAATFFPVPLRKFITCLGCFYLTSFVLGGLVFGVIFFFHAGVITSLSGVGVIINQHLWTGILLGLAAFWAAVKGFNALQKKGLLENIFKIPVLIRTDSKQVKVDALLDTGNQLEDPMTGHPVIVVEYSLLKPLLPMRLHPFFEADGDADIWEILSSLSGCGAASRFSAIPFQSLGKTKGLLLGYRPDEILLEQHGRKPCAVKAVLAIYRKSLFPGGSCQALLGPNLLDPAS</sequence>
<dbReference type="Pfam" id="PF03419">
    <property type="entry name" value="Peptidase_U4"/>
    <property type="match status" value="1"/>
</dbReference>
<organism evidence="2">
    <name type="scientific">anaerobic digester metagenome</name>
    <dbReference type="NCBI Taxonomy" id="1263854"/>
    <lineage>
        <taxon>unclassified sequences</taxon>
        <taxon>metagenomes</taxon>
        <taxon>ecological metagenomes</taxon>
    </lineage>
</organism>
<keyword evidence="2" id="KW-0378">Hydrolase</keyword>
<dbReference type="GO" id="GO:0030436">
    <property type="term" value="P:asexual sporulation"/>
    <property type="evidence" value="ECO:0007669"/>
    <property type="project" value="InterPro"/>
</dbReference>
<reference evidence="2" key="1">
    <citation type="submission" date="2019-03" db="EMBL/GenBank/DDBJ databases">
        <authorList>
            <person name="Hao L."/>
        </authorList>
    </citation>
    <scope>NUCLEOTIDE SEQUENCE</scope>
</reference>
<dbReference type="GO" id="GO:0004190">
    <property type="term" value="F:aspartic-type endopeptidase activity"/>
    <property type="evidence" value="ECO:0007669"/>
    <property type="project" value="InterPro"/>
</dbReference>
<name>A0A485LWH5_9ZZZZ</name>